<feature type="compositionally biased region" description="Polar residues" evidence="1">
    <location>
        <begin position="75"/>
        <end position="88"/>
    </location>
</feature>
<evidence type="ECO:0000256" key="2">
    <source>
        <dbReference type="SAM" id="Phobius"/>
    </source>
</evidence>
<feature type="region of interest" description="Disordered" evidence="1">
    <location>
        <begin position="131"/>
        <end position="180"/>
    </location>
</feature>
<keyword evidence="2" id="KW-0472">Membrane</keyword>
<feature type="transmembrane region" description="Helical" evidence="2">
    <location>
        <begin position="273"/>
        <end position="297"/>
    </location>
</feature>
<gene>
    <name evidence="3" type="primary">Hypp1165</name>
    <name evidence="3" type="ORF">BLAG_LOCUS13181</name>
</gene>
<reference evidence="3" key="1">
    <citation type="submission" date="2022-01" db="EMBL/GenBank/DDBJ databases">
        <authorList>
            <person name="Braso-Vives M."/>
        </authorList>
    </citation>
    <scope>NUCLEOTIDE SEQUENCE</scope>
</reference>
<dbReference type="EMBL" id="OV696687">
    <property type="protein sequence ID" value="CAH1253377.1"/>
    <property type="molecule type" value="Genomic_DNA"/>
</dbReference>
<dbReference type="AlphaFoldDB" id="A0A8J9ZEZ5"/>
<evidence type="ECO:0000313" key="3">
    <source>
        <dbReference type="EMBL" id="CAH1253377.1"/>
    </source>
</evidence>
<accession>A0A8J9ZEZ5</accession>
<dbReference type="OrthoDB" id="10220592at2759"/>
<keyword evidence="4" id="KW-1185">Reference proteome</keyword>
<keyword evidence="2" id="KW-1133">Transmembrane helix</keyword>
<feature type="compositionally biased region" description="Polar residues" evidence="1">
    <location>
        <begin position="19"/>
        <end position="54"/>
    </location>
</feature>
<feature type="region of interest" description="Disordered" evidence="1">
    <location>
        <begin position="1"/>
        <end position="88"/>
    </location>
</feature>
<evidence type="ECO:0000313" key="4">
    <source>
        <dbReference type="Proteomes" id="UP000838412"/>
    </source>
</evidence>
<evidence type="ECO:0000256" key="1">
    <source>
        <dbReference type="SAM" id="MobiDB-lite"/>
    </source>
</evidence>
<organism evidence="3 4">
    <name type="scientific">Branchiostoma lanceolatum</name>
    <name type="common">Common lancelet</name>
    <name type="synonym">Amphioxus lanceolatum</name>
    <dbReference type="NCBI Taxonomy" id="7740"/>
    <lineage>
        <taxon>Eukaryota</taxon>
        <taxon>Metazoa</taxon>
        <taxon>Chordata</taxon>
        <taxon>Cephalochordata</taxon>
        <taxon>Leptocardii</taxon>
        <taxon>Amphioxiformes</taxon>
        <taxon>Branchiostomatidae</taxon>
        <taxon>Branchiostoma</taxon>
    </lineage>
</organism>
<sequence>MPKSQDTDPVFYSGRLSEKSSGTEGTSNPVYTAGSTGVETNTVSMCYETASSMPKGQDTDPVLYSGRLSEKSPGTEGTSNPVYTAGSTGLETNTVSMCYETASPSIGEEEFEETRFGMMDVQADISAAFDHGGFDNMAQGEGGSKEHGQPSADQGNDDGTKPYATRYHNEPDGSVRDDGDMKPYAVAYMCETDIERSTNQGMDYSIKPYATRYEDKSDDARRDDVDDVMSSSVANMSETEIGEPSHVNQLRPNPMYAPNDRGHARAAGRRSRWACYGAITILITIGIWAFFTGIYFMGEKTLPTVLPTESYEELTTAKVETTFFCHMFMCTFNCGCDGGVGDVGSFPPLD</sequence>
<keyword evidence="2" id="KW-0812">Transmembrane</keyword>
<proteinExistence type="predicted"/>
<name>A0A8J9ZEZ5_BRALA</name>
<dbReference type="Proteomes" id="UP000838412">
    <property type="component" value="Chromosome 2"/>
</dbReference>
<protein>
    <submittedName>
        <fullName evidence="3">Hypp1165 protein</fullName>
    </submittedName>
</protein>
<feature type="compositionally biased region" description="Basic and acidic residues" evidence="1">
    <location>
        <begin position="167"/>
        <end position="180"/>
    </location>
</feature>